<dbReference type="EMBL" id="BANX01000007">
    <property type="protein sequence ID" value="GAC67318.1"/>
    <property type="molecule type" value="Genomic_DNA"/>
</dbReference>
<reference evidence="2 3" key="1">
    <citation type="submission" date="2013-01" db="EMBL/GenBank/DDBJ databases">
        <title>Whole genome shotgun sequence of Gordonia soli NBRC 108243.</title>
        <authorList>
            <person name="Isaki-Nakamura S."/>
            <person name="Hosoyama A."/>
            <person name="Tsuchikane K."/>
            <person name="Ando Y."/>
            <person name="Baba S."/>
            <person name="Ohji S."/>
            <person name="Hamada M."/>
            <person name="Tamura T."/>
            <person name="Yamazoe A."/>
            <person name="Yamazaki S."/>
            <person name="Fujita N."/>
        </authorList>
    </citation>
    <scope>NUCLEOTIDE SEQUENCE [LARGE SCALE GENOMIC DNA]</scope>
    <source>
        <strain evidence="2 3">NBRC 108243</strain>
    </source>
</reference>
<dbReference type="Proteomes" id="UP000011666">
    <property type="component" value="Unassembled WGS sequence"/>
</dbReference>
<feature type="compositionally biased region" description="Basic and acidic residues" evidence="1">
    <location>
        <begin position="1"/>
        <end position="14"/>
    </location>
</feature>
<sequence>MEWNDQTERHRTYAEGRAGSQAEAHGEARIGRKGFWVGGGGFAGGKAEGKVGMESDKPSSTDVEAGVDGRVGIGVEIGGGIEQQPDGRLKIGARFGFAAGPGAETSITVHTPSPGEIFRRLNPFD</sequence>
<evidence type="ECO:0000256" key="1">
    <source>
        <dbReference type="SAM" id="MobiDB-lite"/>
    </source>
</evidence>
<gene>
    <name evidence="2" type="ORF">GS4_07_00670</name>
</gene>
<protein>
    <submittedName>
        <fullName evidence="2">Uncharacterized protein</fullName>
    </submittedName>
</protein>
<evidence type="ECO:0000313" key="2">
    <source>
        <dbReference type="EMBL" id="GAC67318.1"/>
    </source>
</evidence>
<organism evidence="2 3">
    <name type="scientific">Gordonia soli NBRC 108243</name>
    <dbReference type="NCBI Taxonomy" id="1223545"/>
    <lineage>
        <taxon>Bacteria</taxon>
        <taxon>Bacillati</taxon>
        <taxon>Actinomycetota</taxon>
        <taxon>Actinomycetes</taxon>
        <taxon>Mycobacteriales</taxon>
        <taxon>Gordoniaceae</taxon>
        <taxon>Gordonia</taxon>
    </lineage>
</organism>
<comment type="caution">
    <text evidence="2">The sequence shown here is derived from an EMBL/GenBank/DDBJ whole genome shotgun (WGS) entry which is preliminary data.</text>
</comment>
<name>M0QFH5_9ACTN</name>
<accession>M0QFH5</accession>
<keyword evidence="3" id="KW-1185">Reference proteome</keyword>
<evidence type="ECO:0000313" key="3">
    <source>
        <dbReference type="Proteomes" id="UP000011666"/>
    </source>
</evidence>
<dbReference type="AlphaFoldDB" id="M0QFH5"/>
<feature type="compositionally biased region" description="Basic and acidic residues" evidence="1">
    <location>
        <begin position="47"/>
        <end position="59"/>
    </location>
</feature>
<proteinExistence type="predicted"/>
<feature type="region of interest" description="Disordered" evidence="1">
    <location>
        <begin position="47"/>
        <end position="66"/>
    </location>
</feature>
<feature type="region of interest" description="Disordered" evidence="1">
    <location>
        <begin position="1"/>
        <end position="28"/>
    </location>
</feature>